<dbReference type="InterPro" id="IPR036950">
    <property type="entry name" value="PBP_transglycosylase"/>
</dbReference>
<evidence type="ECO:0000313" key="5">
    <source>
        <dbReference type="Proteomes" id="UP000469346"/>
    </source>
</evidence>
<evidence type="ECO:0000313" key="4">
    <source>
        <dbReference type="EMBL" id="NDY41743.1"/>
    </source>
</evidence>
<dbReference type="PANTHER" id="PTHR32282:SF15">
    <property type="entry name" value="PENICILLIN-BINDING PROTEIN 1C"/>
    <property type="match status" value="1"/>
</dbReference>
<dbReference type="InterPro" id="IPR023346">
    <property type="entry name" value="Lysozyme-like_dom_sf"/>
</dbReference>
<dbReference type="RefSeq" id="WP_163297896.1">
    <property type="nucleotide sequence ID" value="NZ_JAAGRR010000015.1"/>
</dbReference>
<dbReference type="GO" id="GO:0009252">
    <property type="term" value="P:peptidoglycan biosynthetic process"/>
    <property type="evidence" value="ECO:0007669"/>
    <property type="project" value="TreeGrafter"/>
</dbReference>
<dbReference type="AlphaFoldDB" id="A0A6N9TNS1"/>
<feature type="domain" description="Glycosyl transferase family 51" evidence="3">
    <location>
        <begin position="74"/>
        <end position="254"/>
    </location>
</feature>
<dbReference type="InterPro" id="IPR050396">
    <property type="entry name" value="Glycosyltr_51/Transpeptidase"/>
</dbReference>
<protein>
    <submittedName>
        <fullName evidence="4">Transglycosylase domain-containing protein</fullName>
    </submittedName>
</protein>
<dbReference type="Pfam" id="PF00912">
    <property type="entry name" value="Transgly"/>
    <property type="match status" value="1"/>
</dbReference>
<feature type="transmembrane region" description="Helical" evidence="2">
    <location>
        <begin position="31"/>
        <end position="57"/>
    </location>
</feature>
<dbReference type="EMBL" id="JAAGRR010000015">
    <property type="protein sequence ID" value="NDY41743.1"/>
    <property type="molecule type" value="Genomic_DNA"/>
</dbReference>
<dbReference type="PANTHER" id="PTHR32282">
    <property type="entry name" value="BINDING PROTEIN TRANSPEPTIDASE, PUTATIVE-RELATED"/>
    <property type="match status" value="1"/>
</dbReference>
<evidence type="ECO:0000256" key="2">
    <source>
        <dbReference type="SAM" id="Phobius"/>
    </source>
</evidence>
<keyword evidence="5" id="KW-1185">Reference proteome</keyword>
<dbReference type="GO" id="GO:0008955">
    <property type="term" value="F:peptidoglycan glycosyltransferase activity"/>
    <property type="evidence" value="ECO:0007669"/>
    <property type="project" value="TreeGrafter"/>
</dbReference>
<dbReference type="Proteomes" id="UP000469346">
    <property type="component" value="Unassembled WGS sequence"/>
</dbReference>
<keyword evidence="1" id="KW-0808">Transferase</keyword>
<sequence length="275" mass="32120">MTSASETAMRSYRRSTLLDLLLHPRRTLERVCLWTGAVFWAGLLLLALAAAVFVLTLPEVPGDFGKIRRLGRQRVLQQLEDKGRLYRWVPLRRVNRDLLYAVVLAEDARFFEHHGINYDAVIDALARNLKTGAYAYGASTITQQVARNLFLTRDKTLLRKLREFVLARRLEDRFTKNQILEVYLNIAEFGPDIFGVNAAARLLFGKPPSRIDAAEGAFLALLLPSPRKYHYVLWQNRNWTPEFQAKYRRILRDMRRRDYISAAQERRYLARYLHR</sequence>
<keyword evidence="2" id="KW-0812">Transmembrane</keyword>
<organism evidence="4 5">
    <name type="scientific">Dissulfurirhabdus thermomarina</name>
    <dbReference type="NCBI Taxonomy" id="1765737"/>
    <lineage>
        <taxon>Bacteria</taxon>
        <taxon>Deltaproteobacteria</taxon>
        <taxon>Dissulfurirhabdaceae</taxon>
        <taxon>Dissulfurirhabdus</taxon>
    </lineage>
</organism>
<dbReference type="GO" id="GO:0030288">
    <property type="term" value="C:outer membrane-bounded periplasmic space"/>
    <property type="evidence" value="ECO:0007669"/>
    <property type="project" value="TreeGrafter"/>
</dbReference>
<proteinExistence type="predicted"/>
<gene>
    <name evidence="4" type="ORF">G3N55_02605</name>
</gene>
<reference evidence="4 5" key="1">
    <citation type="submission" date="2020-02" db="EMBL/GenBank/DDBJ databases">
        <title>Comparative genomics of sulfur disproportionating microorganisms.</title>
        <authorList>
            <person name="Ward L.M."/>
            <person name="Bertran E."/>
            <person name="Johnston D.T."/>
        </authorList>
    </citation>
    <scope>NUCLEOTIDE SEQUENCE [LARGE SCALE GENOMIC DNA]</scope>
    <source>
        <strain evidence="4 5">DSM 100025</strain>
    </source>
</reference>
<evidence type="ECO:0000259" key="3">
    <source>
        <dbReference type="Pfam" id="PF00912"/>
    </source>
</evidence>
<accession>A0A6N9TNS1</accession>
<comment type="caution">
    <text evidence="4">The sequence shown here is derived from an EMBL/GenBank/DDBJ whole genome shotgun (WGS) entry which is preliminary data.</text>
</comment>
<keyword evidence="2" id="KW-0472">Membrane</keyword>
<name>A0A6N9TNS1_DISTH</name>
<keyword evidence="2" id="KW-1133">Transmembrane helix</keyword>
<dbReference type="Gene3D" id="1.10.3810.10">
    <property type="entry name" value="Biosynthetic peptidoglycan transglycosylase-like"/>
    <property type="match status" value="1"/>
</dbReference>
<evidence type="ECO:0000256" key="1">
    <source>
        <dbReference type="ARBA" id="ARBA00022679"/>
    </source>
</evidence>
<dbReference type="InterPro" id="IPR001264">
    <property type="entry name" value="Glyco_trans_51"/>
</dbReference>
<dbReference type="SUPFAM" id="SSF53955">
    <property type="entry name" value="Lysozyme-like"/>
    <property type="match status" value="1"/>
</dbReference>